<sequence>MVKEIQLRYATNVELKRQKKACQPRECDSLGFQLFIAPTFYQYSHWSSCFVLASPEAITTPACLKESIVPSDPQWYFGQIPSGSIISESSTEIQAFLAHVFQSVKKALPWSKDFPVLPVVPKIGNVNSAIIIQPSFGVKVVKFKIVMHKVKVLAILDTCSPVNVVSTQLMRKLKMTPDVDYFILYETCRTSSTQSIGAYYSLPLRFGKLVLTAPAIVLENKNYDFLVGKKFPEEFDGIINTPEKFLTLFRYHIPLHAAPEIYKGPQKRCSCLLEQSTDIPTLHYH</sequence>
<organism evidence="1 2">
    <name type="scientific">Entomophthora muscae</name>
    <dbReference type="NCBI Taxonomy" id="34485"/>
    <lineage>
        <taxon>Eukaryota</taxon>
        <taxon>Fungi</taxon>
        <taxon>Fungi incertae sedis</taxon>
        <taxon>Zoopagomycota</taxon>
        <taxon>Entomophthoromycotina</taxon>
        <taxon>Entomophthoromycetes</taxon>
        <taxon>Entomophthorales</taxon>
        <taxon>Entomophthoraceae</taxon>
        <taxon>Entomophthora</taxon>
    </lineage>
</organism>
<accession>A0ACC2TR71</accession>
<dbReference type="EMBL" id="QTSX02002241">
    <property type="protein sequence ID" value="KAJ9076856.1"/>
    <property type="molecule type" value="Genomic_DNA"/>
</dbReference>
<feature type="non-terminal residue" evidence="1">
    <location>
        <position position="285"/>
    </location>
</feature>
<dbReference type="Proteomes" id="UP001165960">
    <property type="component" value="Unassembled WGS sequence"/>
</dbReference>
<evidence type="ECO:0000313" key="2">
    <source>
        <dbReference type="Proteomes" id="UP001165960"/>
    </source>
</evidence>
<reference evidence="1" key="1">
    <citation type="submission" date="2022-04" db="EMBL/GenBank/DDBJ databases">
        <title>Genome of the entomopathogenic fungus Entomophthora muscae.</title>
        <authorList>
            <person name="Elya C."/>
            <person name="Lovett B.R."/>
            <person name="Lee E."/>
            <person name="Macias A.M."/>
            <person name="Hajek A.E."/>
            <person name="De Bivort B.L."/>
            <person name="Kasson M.T."/>
            <person name="De Fine Licht H.H."/>
            <person name="Stajich J.E."/>
        </authorList>
    </citation>
    <scope>NUCLEOTIDE SEQUENCE</scope>
    <source>
        <strain evidence="1">Berkeley</strain>
    </source>
</reference>
<evidence type="ECO:0000313" key="1">
    <source>
        <dbReference type="EMBL" id="KAJ9076856.1"/>
    </source>
</evidence>
<proteinExistence type="predicted"/>
<comment type="caution">
    <text evidence="1">The sequence shown here is derived from an EMBL/GenBank/DDBJ whole genome shotgun (WGS) entry which is preliminary data.</text>
</comment>
<keyword evidence="2" id="KW-1185">Reference proteome</keyword>
<name>A0ACC2TR71_9FUNG</name>
<protein>
    <submittedName>
        <fullName evidence="1">Uncharacterized protein</fullName>
    </submittedName>
</protein>
<gene>
    <name evidence="1" type="ORF">DSO57_1022299</name>
</gene>